<protein>
    <submittedName>
        <fullName evidence="1">Uncharacterized protein</fullName>
    </submittedName>
</protein>
<evidence type="ECO:0000313" key="2">
    <source>
        <dbReference type="Proteomes" id="UP000287872"/>
    </source>
</evidence>
<accession>A0A401UQ26</accession>
<proteinExistence type="predicted"/>
<sequence length="78" mass="9127">MGRNITDRLHVIGVSNGENEKEAFYNLMSQNGNLMKTSFDKIFCYKLSTNYKNSYSEFSIKDDYDIKIYEHKETNGKV</sequence>
<comment type="caution">
    <text evidence="1">The sequence shown here is derived from an EMBL/GenBank/DDBJ whole genome shotgun (WGS) entry which is preliminary data.</text>
</comment>
<name>A0A401UQ26_9CLOT</name>
<dbReference type="OrthoDB" id="93196at31979"/>
<dbReference type="EMBL" id="BHYK01000020">
    <property type="protein sequence ID" value="GCD11627.1"/>
    <property type="molecule type" value="Genomic_DNA"/>
</dbReference>
<reference evidence="1 2" key="1">
    <citation type="submission" date="2018-11" db="EMBL/GenBank/DDBJ databases">
        <title>Genome sequencing and assembly of Clostridium tagluense strain A121.</title>
        <authorList>
            <person name="Murakami T."/>
            <person name="Segawa T."/>
            <person name="Shcherbakova V.A."/>
            <person name="Mori H."/>
            <person name="Yoshimura Y."/>
        </authorList>
    </citation>
    <scope>NUCLEOTIDE SEQUENCE [LARGE SCALE GENOMIC DNA]</scope>
    <source>
        <strain evidence="1 2">A121</strain>
    </source>
</reference>
<keyword evidence="2" id="KW-1185">Reference proteome</keyword>
<organism evidence="1 2">
    <name type="scientific">Clostridium tagluense</name>
    <dbReference type="NCBI Taxonomy" id="360422"/>
    <lineage>
        <taxon>Bacteria</taxon>
        <taxon>Bacillati</taxon>
        <taxon>Bacillota</taxon>
        <taxon>Clostridia</taxon>
        <taxon>Eubacteriales</taxon>
        <taxon>Clostridiaceae</taxon>
        <taxon>Clostridium</taxon>
    </lineage>
</organism>
<dbReference type="Proteomes" id="UP000287872">
    <property type="component" value="Unassembled WGS sequence"/>
</dbReference>
<dbReference type="AlphaFoldDB" id="A0A401UQ26"/>
<evidence type="ECO:0000313" key="1">
    <source>
        <dbReference type="EMBL" id="GCD11627.1"/>
    </source>
</evidence>
<gene>
    <name evidence="1" type="ORF">Ctaglu_32500</name>
</gene>